<accession>A0A2N7UP18</accession>
<protein>
    <submittedName>
        <fullName evidence="7">DNA polymerase V subunit UmuC</fullName>
    </submittedName>
</protein>
<dbReference type="InterPro" id="IPR043502">
    <property type="entry name" value="DNA/RNA_pol_sf"/>
</dbReference>
<evidence type="ECO:0000256" key="5">
    <source>
        <dbReference type="ARBA" id="ARBA00023236"/>
    </source>
</evidence>
<dbReference type="GO" id="GO:0042276">
    <property type="term" value="P:error-prone translesion synthesis"/>
    <property type="evidence" value="ECO:0007669"/>
    <property type="project" value="TreeGrafter"/>
</dbReference>
<gene>
    <name evidence="7" type="ORF">C1H70_03045</name>
</gene>
<dbReference type="PROSITE" id="PS50173">
    <property type="entry name" value="UMUC"/>
    <property type="match status" value="1"/>
</dbReference>
<evidence type="ECO:0000256" key="4">
    <source>
        <dbReference type="ARBA" id="ARBA00023204"/>
    </source>
</evidence>
<evidence type="ECO:0000259" key="6">
    <source>
        <dbReference type="PROSITE" id="PS50173"/>
    </source>
</evidence>
<keyword evidence="5" id="KW-0742">SOS response</keyword>
<dbReference type="SUPFAM" id="SSF56672">
    <property type="entry name" value="DNA/RNA polymerases"/>
    <property type="match status" value="1"/>
</dbReference>
<dbReference type="OrthoDB" id="9808813at2"/>
<evidence type="ECO:0000313" key="8">
    <source>
        <dbReference type="Proteomes" id="UP000235547"/>
    </source>
</evidence>
<dbReference type="GO" id="GO:0009432">
    <property type="term" value="P:SOS response"/>
    <property type="evidence" value="ECO:0007669"/>
    <property type="project" value="UniProtKB-KW"/>
</dbReference>
<dbReference type="GO" id="GO:0003684">
    <property type="term" value="F:damaged DNA binding"/>
    <property type="evidence" value="ECO:0007669"/>
    <property type="project" value="InterPro"/>
</dbReference>
<keyword evidence="4" id="KW-0234">DNA repair</keyword>
<dbReference type="Proteomes" id="UP000235547">
    <property type="component" value="Unassembled WGS sequence"/>
</dbReference>
<dbReference type="Pfam" id="PF00817">
    <property type="entry name" value="IMS"/>
    <property type="match status" value="1"/>
</dbReference>
<dbReference type="AlphaFoldDB" id="A0A2N7UP18"/>
<dbReference type="InterPro" id="IPR025188">
    <property type="entry name" value="DUF4113"/>
</dbReference>
<dbReference type="Gene3D" id="3.30.70.270">
    <property type="match status" value="1"/>
</dbReference>
<comment type="similarity">
    <text evidence="1">Belongs to the DNA polymerase type-Y family.</text>
</comment>
<dbReference type="InterPro" id="IPR001126">
    <property type="entry name" value="UmuC"/>
</dbReference>
<proteinExistence type="inferred from homology"/>
<keyword evidence="8" id="KW-1185">Reference proteome</keyword>
<dbReference type="Pfam" id="PF11799">
    <property type="entry name" value="IMS_C"/>
    <property type="match status" value="1"/>
</dbReference>
<evidence type="ECO:0000313" key="7">
    <source>
        <dbReference type="EMBL" id="PMR82184.1"/>
    </source>
</evidence>
<dbReference type="GO" id="GO:0005829">
    <property type="term" value="C:cytosol"/>
    <property type="evidence" value="ECO:0007669"/>
    <property type="project" value="TreeGrafter"/>
</dbReference>
<dbReference type="CDD" id="cd01700">
    <property type="entry name" value="PolY_Pol_V_umuC"/>
    <property type="match status" value="1"/>
</dbReference>
<dbReference type="RefSeq" id="WP_102586854.1">
    <property type="nucleotide sequence ID" value="NZ_BNAE01000001.1"/>
</dbReference>
<dbReference type="EMBL" id="PNRG01000005">
    <property type="protein sequence ID" value="PMR82184.1"/>
    <property type="molecule type" value="Genomic_DNA"/>
</dbReference>
<evidence type="ECO:0000256" key="2">
    <source>
        <dbReference type="ARBA" id="ARBA00022763"/>
    </source>
</evidence>
<dbReference type="Gene3D" id="3.40.1170.60">
    <property type="match status" value="1"/>
</dbReference>
<dbReference type="GO" id="GO:0003887">
    <property type="term" value="F:DNA-directed DNA polymerase activity"/>
    <property type="evidence" value="ECO:0007669"/>
    <property type="project" value="TreeGrafter"/>
</dbReference>
<sequence>MIALVDGNNFYVSCERVFDPRLEGRPVGVLSNNDGCVVARSQELKALGVAMGAPLHLLPPGIRRQAVLLSSNYALYGDMSRRVNLVLAEFSPDVEFYSIDESFVGLEGFPEHELEAHCRRLRETVRRWTGIPVGVGVAPTRVLAKVANHLAKREPAFEGVCLLDADGPVTRRVLERWPVTELWGVARRSGERLALMGIDTAWQLREANPQWVRSRFSVVMERLVWELRGRASITLDDMDAPRQRILVSRSFGRLTGEFRDLQEAVRQHMGRAGEKLRRQGSLARAVQVFVRTNPFQTSEPQYRNAVVVALPGPSADNRVLLEAAGRGLAAIYRKGYRYQKCGVMLLDLVDSQCHQLSLLEGSGQAVERDRSQRLMATLDRLNRDMGRDTVRFGLPRKDNAWALRCQRRTPRYTTHWQELMRVRTG</sequence>
<dbReference type="GO" id="GO:0006281">
    <property type="term" value="P:DNA repair"/>
    <property type="evidence" value="ECO:0007669"/>
    <property type="project" value="UniProtKB-KW"/>
</dbReference>
<dbReference type="PANTHER" id="PTHR11076">
    <property type="entry name" value="DNA REPAIR POLYMERASE UMUC / TRANSFERASE FAMILY MEMBER"/>
    <property type="match status" value="1"/>
</dbReference>
<dbReference type="InterPro" id="IPR050116">
    <property type="entry name" value="DNA_polymerase-Y"/>
</dbReference>
<dbReference type="InterPro" id="IPR017961">
    <property type="entry name" value="DNA_pol_Y-fam_little_finger"/>
</dbReference>
<dbReference type="InterPro" id="IPR043128">
    <property type="entry name" value="Rev_trsase/Diguanyl_cyclase"/>
</dbReference>
<keyword evidence="2" id="KW-0227">DNA damage</keyword>
<reference evidence="7 8" key="1">
    <citation type="submission" date="2018-01" db="EMBL/GenBank/DDBJ databases">
        <title>Halomonas endophytica sp. nov., isolated from storage liquid in the stems of Populus euphratica.</title>
        <authorList>
            <person name="Chen C."/>
        </authorList>
    </citation>
    <scope>NUCLEOTIDE SEQUENCE [LARGE SCALE GENOMIC DNA]</scope>
    <source>
        <strain evidence="7 8">BZ-SZ-XJ27</strain>
    </source>
</reference>
<comment type="caution">
    <text evidence="7">The sequence shown here is derived from an EMBL/GenBank/DDBJ whole genome shotgun (WGS) entry which is preliminary data.</text>
</comment>
<evidence type="ECO:0000256" key="1">
    <source>
        <dbReference type="ARBA" id="ARBA00010945"/>
    </source>
</evidence>
<dbReference type="PANTHER" id="PTHR11076:SF34">
    <property type="entry name" value="PROTEIN UMUC"/>
    <property type="match status" value="1"/>
</dbReference>
<organism evidence="7 8">
    <name type="scientific">Halomonas urumqiensis</name>
    <dbReference type="NCBI Taxonomy" id="1684789"/>
    <lineage>
        <taxon>Bacteria</taxon>
        <taxon>Pseudomonadati</taxon>
        <taxon>Pseudomonadota</taxon>
        <taxon>Gammaproteobacteria</taxon>
        <taxon>Oceanospirillales</taxon>
        <taxon>Halomonadaceae</taxon>
        <taxon>Halomonas</taxon>
    </lineage>
</organism>
<dbReference type="Pfam" id="PF13438">
    <property type="entry name" value="DUF4113"/>
    <property type="match status" value="1"/>
</dbReference>
<dbReference type="Gene3D" id="1.10.150.20">
    <property type="entry name" value="5' to 3' exonuclease, C-terminal subdomain"/>
    <property type="match status" value="1"/>
</dbReference>
<feature type="domain" description="UmuC" evidence="6">
    <location>
        <begin position="2"/>
        <end position="186"/>
    </location>
</feature>
<name>A0A2N7UP18_9GAMM</name>
<keyword evidence="3" id="KW-0741">SOS mutagenesis</keyword>
<evidence type="ECO:0000256" key="3">
    <source>
        <dbReference type="ARBA" id="ARBA00023199"/>
    </source>
</evidence>